<name>A0A1G2FHG8_9BACT</name>
<protein>
    <submittedName>
        <fullName evidence="1">Uncharacterized protein</fullName>
    </submittedName>
</protein>
<sequence length="72" mass="8368">MSHITLEKLNTNVSHLQKEIEFLRSLIIGLIGKEKEGEYKPEFVEKVLKASREKATYSFKDKKAFLSQLENL</sequence>
<dbReference type="EMBL" id="MHNB01000007">
    <property type="protein sequence ID" value="OGZ37486.1"/>
    <property type="molecule type" value="Genomic_DNA"/>
</dbReference>
<dbReference type="AlphaFoldDB" id="A0A1G2FHG8"/>
<gene>
    <name evidence="1" type="ORF">A3J64_00635</name>
</gene>
<reference evidence="1 2" key="1">
    <citation type="journal article" date="2016" name="Nat. Commun.">
        <title>Thousands of microbial genomes shed light on interconnected biogeochemical processes in an aquifer system.</title>
        <authorList>
            <person name="Anantharaman K."/>
            <person name="Brown C.T."/>
            <person name="Hug L.A."/>
            <person name="Sharon I."/>
            <person name="Castelle C.J."/>
            <person name="Probst A.J."/>
            <person name="Thomas B.C."/>
            <person name="Singh A."/>
            <person name="Wilkins M.J."/>
            <person name="Karaoz U."/>
            <person name="Brodie E.L."/>
            <person name="Williams K.H."/>
            <person name="Hubbard S.S."/>
            <person name="Banfield J.F."/>
        </authorList>
    </citation>
    <scope>NUCLEOTIDE SEQUENCE [LARGE SCALE GENOMIC DNA]</scope>
</reference>
<evidence type="ECO:0000313" key="1">
    <source>
        <dbReference type="EMBL" id="OGZ37486.1"/>
    </source>
</evidence>
<comment type="caution">
    <text evidence="1">The sequence shown here is derived from an EMBL/GenBank/DDBJ whole genome shotgun (WGS) entry which is preliminary data.</text>
</comment>
<organism evidence="1 2">
    <name type="scientific">Candidatus Portnoybacteria bacterium RIFCSPHIGHO2_12_FULL_38_9</name>
    <dbReference type="NCBI Taxonomy" id="1801997"/>
    <lineage>
        <taxon>Bacteria</taxon>
        <taxon>Candidatus Portnoyibacteriota</taxon>
    </lineage>
</organism>
<accession>A0A1G2FHG8</accession>
<evidence type="ECO:0000313" key="2">
    <source>
        <dbReference type="Proteomes" id="UP000177061"/>
    </source>
</evidence>
<proteinExistence type="predicted"/>
<dbReference type="Proteomes" id="UP000177061">
    <property type="component" value="Unassembled WGS sequence"/>
</dbReference>